<dbReference type="EMBL" id="CP136921">
    <property type="protein sequence ID" value="WOO34146.1"/>
    <property type="molecule type" value="Genomic_DNA"/>
</dbReference>
<feature type="compositionally biased region" description="Pro residues" evidence="1">
    <location>
        <begin position="220"/>
        <end position="230"/>
    </location>
</feature>
<organism evidence="3 4">
    <name type="scientific">Diaphorobacter limosus</name>
    <dbReference type="NCBI Taxonomy" id="3036128"/>
    <lineage>
        <taxon>Bacteria</taxon>
        <taxon>Pseudomonadati</taxon>
        <taxon>Pseudomonadota</taxon>
        <taxon>Betaproteobacteria</taxon>
        <taxon>Burkholderiales</taxon>
        <taxon>Comamonadaceae</taxon>
        <taxon>Diaphorobacter</taxon>
    </lineage>
</organism>
<evidence type="ECO:0000256" key="2">
    <source>
        <dbReference type="SAM" id="SignalP"/>
    </source>
</evidence>
<feature type="signal peptide" evidence="2">
    <location>
        <begin position="1"/>
        <end position="18"/>
    </location>
</feature>
<feature type="region of interest" description="Disordered" evidence="1">
    <location>
        <begin position="210"/>
        <end position="230"/>
    </location>
</feature>
<feature type="chain" id="PRO_5045545088" evidence="2">
    <location>
        <begin position="19"/>
        <end position="230"/>
    </location>
</feature>
<reference evidence="3 4" key="1">
    <citation type="submission" date="2023-03" db="EMBL/GenBank/DDBJ databases">
        <title>Diaphorobacter basophil sp. nov., isolated from a sewage-treatment plant.</title>
        <authorList>
            <person name="Yang K."/>
        </authorList>
    </citation>
    <scope>NUCLEOTIDE SEQUENCE [LARGE SCALE GENOMIC DNA]</scope>
    <source>
        <strain evidence="3 4">Y-1</strain>
    </source>
</reference>
<dbReference type="Gene3D" id="3.40.390.10">
    <property type="entry name" value="Collagenase (Catalytic Domain)"/>
    <property type="match status" value="1"/>
</dbReference>
<keyword evidence="2" id="KW-0732">Signal</keyword>
<dbReference type="RefSeq" id="WP_317703472.1">
    <property type="nucleotide sequence ID" value="NZ_CP136921.1"/>
</dbReference>
<keyword evidence="4" id="KW-1185">Reference proteome</keyword>
<sequence length="230" mass="25680">MNRRIIVLSLLLSPLAHAQPERLVPSSPVDSVVLYVIPTDGIPEQVAATVARALTEDTGMWVKSALQVPSGVTEPFAGTNQYPAEDYLPLGATFAKRLPDAGPRTYFIVLTDKDINSRSRNFRFQYSMHSPMARTSVLSVARLLFTRDGNPASGDVIRLRIQKMLMRIVGEMKFGWQRTTDPADLMYSPIMSIDDIDRMSLTHTAQTRGIPRYDFQPSATEPPRPLPNHI</sequence>
<gene>
    <name evidence="3" type="ORF">P4826_08845</name>
</gene>
<dbReference type="InterPro" id="IPR024079">
    <property type="entry name" value="MetalloPept_cat_dom_sf"/>
</dbReference>
<protein>
    <submittedName>
        <fullName evidence="3">Uncharacterized protein</fullName>
    </submittedName>
</protein>
<evidence type="ECO:0000313" key="4">
    <source>
        <dbReference type="Proteomes" id="UP001303211"/>
    </source>
</evidence>
<name>A0ABZ0J8V6_9BURK</name>
<proteinExistence type="predicted"/>
<evidence type="ECO:0000313" key="3">
    <source>
        <dbReference type="EMBL" id="WOO34146.1"/>
    </source>
</evidence>
<dbReference type="Proteomes" id="UP001303211">
    <property type="component" value="Chromosome"/>
</dbReference>
<evidence type="ECO:0000256" key="1">
    <source>
        <dbReference type="SAM" id="MobiDB-lite"/>
    </source>
</evidence>
<accession>A0ABZ0J8V6</accession>